<reference evidence="7" key="2">
    <citation type="submission" date="2022-06" db="EMBL/GenBank/DDBJ databases">
        <title>Thermospira aquatica gen. nov., sp. nov.</title>
        <authorList>
            <person name="Ben Ali Gam Z."/>
            <person name="Labat M."/>
        </authorList>
    </citation>
    <scope>NUCLEOTIDE SEQUENCE</scope>
    <source>
        <strain evidence="7">F1F22</strain>
    </source>
</reference>
<feature type="domain" description="KOW" evidence="6">
    <location>
        <begin position="2"/>
        <end position="29"/>
    </location>
</feature>
<dbReference type="SUPFAM" id="SSF50104">
    <property type="entry name" value="Translation proteins SH3-like domain"/>
    <property type="match status" value="1"/>
</dbReference>
<evidence type="ECO:0000313" key="8">
    <source>
        <dbReference type="Proteomes" id="UP001056539"/>
    </source>
</evidence>
<dbReference type="Proteomes" id="UP001056539">
    <property type="component" value="Chromosome"/>
</dbReference>
<dbReference type="EMBL" id="CP073355">
    <property type="protein sequence ID" value="URA11334.1"/>
    <property type="molecule type" value="Genomic_DNA"/>
</dbReference>
<evidence type="ECO:0000259" key="6">
    <source>
        <dbReference type="SMART" id="SM00739"/>
    </source>
</evidence>
<evidence type="ECO:0000256" key="2">
    <source>
        <dbReference type="ARBA" id="ARBA00022980"/>
    </source>
</evidence>
<comment type="similarity">
    <text evidence="1 5">Belongs to the universal ribosomal protein uL24 family.</text>
</comment>
<dbReference type="GO" id="GO:0003735">
    <property type="term" value="F:structural constituent of ribosome"/>
    <property type="evidence" value="ECO:0007669"/>
    <property type="project" value="InterPro"/>
</dbReference>
<dbReference type="RefSeq" id="WP_271436467.1">
    <property type="nucleotide sequence ID" value="NZ_CP073355.1"/>
</dbReference>
<proteinExistence type="inferred from homology"/>
<dbReference type="GO" id="GO:0019843">
    <property type="term" value="F:rRNA binding"/>
    <property type="evidence" value="ECO:0007669"/>
    <property type="project" value="UniProtKB-UniRule"/>
</dbReference>
<keyword evidence="2 5" id="KW-0689">Ribosomal protein</keyword>
<comment type="function">
    <text evidence="5">One of two assembly initiator proteins, it binds directly to the 5'-end of the 23S rRNA, where it nucleates assembly of the 50S subunit.</text>
</comment>
<dbReference type="InterPro" id="IPR041988">
    <property type="entry name" value="Ribosomal_uL24_KOW"/>
</dbReference>
<dbReference type="PANTHER" id="PTHR12903">
    <property type="entry name" value="MITOCHONDRIAL RIBOSOMAL PROTEIN L24"/>
    <property type="match status" value="1"/>
</dbReference>
<evidence type="ECO:0000256" key="3">
    <source>
        <dbReference type="ARBA" id="ARBA00023274"/>
    </source>
</evidence>
<accession>A0AAX3BH42</accession>
<dbReference type="InterPro" id="IPR014722">
    <property type="entry name" value="Rib_uL2_dom2"/>
</dbReference>
<evidence type="ECO:0000256" key="1">
    <source>
        <dbReference type="ARBA" id="ARBA00010618"/>
    </source>
</evidence>
<dbReference type="Pfam" id="PF00467">
    <property type="entry name" value="KOW"/>
    <property type="match status" value="1"/>
</dbReference>
<evidence type="ECO:0000313" key="7">
    <source>
        <dbReference type="EMBL" id="URA11334.1"/>
    </source>
</evidence>
<gene>
    <name evidence="5 7" type="primary">rplX</name>
    <name evidence="7" type="ORF">KDW03_05950</name>
</gene>
<dbReference type="GO" id="GO:0005840">
    <property type="term" value="C:ribosome"/>
    <property type="evidence" value="ECO:0007669"/>
    <property type="project" value="UniProtKB-KW"/>
</dbReference>
<dbReference type="GO" id="GO:1990904">
    <property type="term" value="C:ribonucleoprotein complex"/>
    <property type="evidence" value="ECO:0007669"/>
    <property type="project" value="UniProtKB-KW"/>
</dbReference>
<keyword evidence="5" id="KW-0694">RNA-binding</keyword>
<comment type="function">
    <text evidence="5">One of the proteins that surrounds the polypeptide exit tunnel on the outside of the subunit.</text>
</comment>
<organism evidence="7 8">
    <name type="scientific">Thermospira aquatica</name>
    <dbReference type="NCBI Taxonomy" id="2828656"/>
    <lineage>
        <taxon>Bacteria</taxon>
        <taxon>Pseudomonadati</taxon>
        <taxon>Spirochaetota</taxon>
        <taxon>Spirochaetia</taxon>
        <taxon>Brevinematales</taxon>
        <taxon>Thermospiraceae</taxon>
        <taxon>Thermospira</taxon>
    </lineage>
</organism>
<dbReference type="AlphaFoldDB" id="A0AAX3BH42"/>
<dbReference type="SMART" id="SM00739">
    <property type="entry name" value="KOW"/>
    <property type="match status" value="1"/>
</dbReference>
<evidence type="ECO:0000256" key="5">
    <source>
        <dbReference type="HAMAP-Rule" id="MF_01326"/>
    </source>
</evidence>
<keyword evidence="5" id="KW-0699">rRNA-binding</keyword>
<dbReference type="Pfam" id="PF17136">
    <property type="entry name" value="ribosomal_L24"/>
    <property type="match status" value="1"/>
</dbReference>
<dbReference type="HAMAP" id="MF_01326_B">
    <property type="entry name" value="Ribosomal_uL24_B"/>
    <property type="match status" value="1"/>
</dbReference>
<dbReference type="KEGG" id="taqu:KDW03_05950"/>
<comment type="subunit">
    <text evidence="5">Part of the 50S ribosomal subunit.</text>
</comment>
<dbReference type="InterPro" id="IPR057264">
    <property type="entry name" value="Ribosomal_uL24_C"/>
</dbReference>
<protein>
    <recommendedName>
        <fullName evidence="4 5">Large ribosomal subunit protein uL24</fullName>
    </recommendedName>
</protein>
<keyword evidence="8" id="KW-1185">Reference proteome</keyword>
<evidence type="ECO:0000256" key="4">
    <source>
        <dbReference type="ARBA" id="ARBA00035206"/>
    </source>
</evidence>
<dbReference type="InterPro" id="IPR008991">
    <property type="entry name" value="Translation_prot_SH3-like_sf"/>
</dbReference>
<dbReference type="NCBIfam" id="TIGR01079">
    <property type="entry name" value="rplX_bact"/>
    <property type="match status" value="1"/>
</dbReference>
<sequence length="106" mass="12010">MKIRKGDTVVVIAGRDKGKKSEVVRVDRKADKAIVKGINIVKKAVRRSQEHPAGGFVEVESFIHASNLMLFCPKCNKGVRVKMVIDKDKKYRVCKKCGYKFEETRS</sequence>
<dbReference type="InterPro" id="IPR003256">
    <property type="entry name" value="Ribosomal_uL24"/>
</dbReference>
<reference evidence="7" key="1">
    <citation type="submission" date="2021-04" db="EMBL/GenBank/DDBJ databases">
        <authorList>
            <person name="Postec A."/>
        </authorList>
    </citation>
    <scope>NUCLEOTIDE SEQUENCE</scope>
    <source>
        <strain evidence="7">F1F22</strain>
    </source>
</reference>
<dbReference type="CDD" id="cd06089">
    <property type="entry name" value="KOW_RPL26"/>
    <property type="match status" value="1"/>
</dbReference>
<dbReference type="Gene3D" id="2.30.30.30">
    <property type="match status" value="1"/>
</dbReference>
<keyword evidence="3 5" id="KW-0687">Ribonucleoprotein</keyword>
<dbReference type="GO" id="GO:0006412">
    <property type="term" value="P:translation"/>
    <property type="evidence" value="ECO:0007669"/>
    <property type="project" value="UniProtKB-UniRule"/>
</dbReference>
<name>A0AAX3BH42_9SPIR</name>
<dbReference type="InterPro" id="IPR005824">
    <property type="entry name" value="KOW"/>
</dbReference>